<dbReference type="NCBIfam" id="TIGR03709">
    <property type="entry name" value="PPK2_rel_1"/>
    <property type="match status" value="1"/>
</dbReference>
<dbReference type="PIRSF" id="PIRSF028756">
    <property type="entry name" value="PPK2_prd"/>
    <property type="match status" value="1"/>
</dbReference>
<dbReference type="PANTHER" id="PTHR34383">
    <property type="entry name" value="POLYPHOSPHATE:AMP PHOSPHOTRANSFERASE-RELATED"/>
    <property type="match status" value="1"/>
</dbReference>
<evidence type="ECO:0000259" key="4">
    <source>
        <dbReference type="Pfam" id="PF03976"/>
    </source>
</evidence>
<accession>A0A7T3EVN1</accession>
<gene>
    <name evidence="5" type="ORF">I6G29_08445</name>
</gene>
<comment type="similarity">
    <text evidence="1">Belongs to the polyphosphate kinase 2 (PPK2) family. Class I subfamily.</text>
</comment>
<protein>
    <submittedName>
        <fullName evidence="5">Phosphate--nucleotide phosphotransferase</fullName>
    </submittedName>
</protein>
<evidence type="ECO:0000256" key="3">
    <source>
        <dbReference type="ARBA" id="ARBA00022777"/>
    </source>
</evidence>
<sequence>MKDGFSAQYRVTDGSNFHLESFNTAPPEHLAKDLLTKRKKSLVKRIAKLQDILYANDRHALLTIFQAMDAGGKDSAIKHLFTGINPQGCEVHSFKRPTFLELDHDFMWRSNIRTPSRGKIGVFNRSYYEEVLVVKVHEQILNSSKLPKELIHEDIWAERFEYIRAFERSMHQNGTNVLKFFLYLSPDEQKKRFISRMKNPEKNWKFDPNDLYERSFWGEYMQAYEEAIQSTACQDSPWYIIPADDKPYSRAVIADAVCQHLASLNLEYPTLSEEVQSNLQSYIEQLQNE</sequence>
<dbReference type="RefSeq" id="WP_026253769.1">
    <property type="nucleotide sequence ID" value="NZ_CP065725.1"/>
</dbReference>
<organism evidence="5 6">
    <name type="scientific">Oligella ureolytica</name>
    <dbReference type="NCBI Taxonomy" id="90244"/>
    <lineage>
        <taxon>Bacteria</taxon>
        <taxon>Pseudomonadati</taxon>
        <taxon>Pseudomonadota</taxon>
        <taxon>Betaproteobacteria</taxon>
        <taxon>Burkholderiales</taxon>
        <taxon>Alcaligenaceae</taxon>
        <taxon>Oligella</taxon>
    </lineage>
</organism>
<proteinExistence type="inferred from homology"/>
<name>A0A7T3EVN1_9BURK</name>
<dbReference type="Gene3D" id="3.40.50.300">
    <property type="entry name" value="P-loop containing nucleotide triphosphate hydrolases"/>
    <property type="match status" value="1"/>
</dbReference>
<keyword evidence="6" id="KW-1185">Reference proteome</keyword>
<dbReference type="Proteomes" id="UP000594903">
    <property type="component" value="Chromosome"/>
</dbReference>
<feature type="domain" description="Polyphosphate kinase-2-related" evidence="4">
    <location>
        <begin position="32"/>
        <end position="263"/>
    </location>
</feature>
<dbReference type="InterPro" id="IPR016898">
    <property type="entry name" value="Polyphosphate_phosphotransfera"/>
</dbReference>
<evidence type="ECO:0000313" key="5">
    <source>
        <dbReference type="EMBL" id="QPT41397.1"/>
    </source>
</evidence>
<dbReference type="Pfam" id="PF03976">
    <property type="entry name" value="PPK2"/>
    <property type="match status" value="1"/>
</dbReference>
<dbReference type="InterPro" id="IPR022488">
    <property type="entry name" value="PPK2-related"/>
</dbReference>
<keyword evidence="3" id="KW-0418">Kinase</keyword>
<dbReference type="EMBL" id="CP065725">
    <property type="protein sequence ID" value="QPT41397.1"/>
    <property type="molecule type" value="Genomic_DNA"/>
</dbReference>
<evidence type="ECO:0000256" key="1">
    <source>
        <dbReference type="ARBA" id="ARBA00009924"/>
    </source>
</evidence>
<dbReference type="InterPro" id="IPR027417">
    <property type="entry name" value="P-loop_NTPase"/>
</dbReference>
<evidence type="ECO:0000256" key="2">
    <source>
        <dbReference type="ARBA" id="ARBA00022679"/>
    </source>
</evidence>
<dbReference type="PANTHER" id="PTHR34383:SF3">
    <property type="entry name" value="POLYPHOSPHATE:AMP PHOSPHOTRANSFERASE"/>
    <property type="match status" value="1"/>
</dbReference>
<dbReference type="SUPFAM" id="SSF52540">
    <property type="entry name" value="P-loop containing nucleoside triphosphate hydrolases"/>
    <property type="match status" value="1"/>
</dbReference>
<dbReference type="InterPro" id="IPR022300">
    <property type="entry name" value="PPK2-rel_1"/>
</dbReference>
<keyword evidence="2" id="KW-0808">Transferase</keyword>
<evidence type="ECO:0000313" key="6">
    <source>
        <dbReference type="Proteomes" id="UP000594903"/>
    </source>
</evidence>
<reference evidence="5 6" key="1">
    <citation type="submission" date="2020-12" db="EMBL/GenBank/DDBJ databases">
        <title>FDA dAtabase for Regulatory Grade micrObial Sequences (FDA-ARGOS): Supporting development and validation of Infectious Disease Dx tests.</title>
        <authorList>
            <person name="Sproer C."/>
            <person name="Gronow S."/>
            <person name="Severitt S."/>
            <person name="Schroder I."/>
            <person name="Tallon L."/>
            <person name="Sadzewicz L."/>
            <person name="Zhao X."/>
            <person name="Boylan J."/>
            <person name="Ott S."/>
            <person name="Bowen H."/>
            <person name="Vavikolanu K."/>
            <person name="Mehta A."/>
            <person name="Aluvathingal J."/>
            <person name="Nadendla S."/>
            <person name="Lowell S."/>
            <person name="Myers T."/>
            <person name="Yan Y."/>
            <person name="Sichtig H."/>
        </authorList>
    </citation>
    <scope>NUCLEOTIDE SEQUENCE [LARGE SCALE GENOMIC DNA]</scope>
    <source>
        <strain evidence="5 6">FDAARGOS_872</strain>
    </source>
</reference>